<protein>
    <submittedName>
        <fullName evidence="3">M23 family peptidase</fullName>
    </submittedName>
</protein>
<dbReference type="InterPro" id="IPR016047">
    <property type="entry name" value="M23ase_b-sheet_dom"/>
</dbReference>
<dbReference type="AlphaFoldDB" id="A0A3E4W3L3"/>
<evidence type="ECO:0000256" key="1">
    <source>
        <dbReference type="SAM" id="SignalP"/>
    </source>
</evidence>
<sequence>MCRSFSVALIVLFSLSASTAQDKRTLVAEVLQTARDFKQVAPVWHIISRQEDIFRFVPSVAPLKENYRISDRFGYRVHPVSGKRTFHAGLDMAAEYAATVHAAADGTVSFSGNVPGYGKTVVITHRFGFKTRYAHLTHIYRRKGAVVAKGDVIGFVGSTGLSTGNHLHYEVIKNDRMINPINFIYGTDE</sequence>
<dbReference type="Proteomes" id="UP000260780">
    <property type="component" value="Unassembled WGS sequence"/>
</dbReference>
<dbReference type="PANTHER" id="PTHR21666:SF286">
    <property type="entry name" value="LIPOPROTEIN NLPD"/>
    <property type="match status" value="1"/>
</dbReference>
<organism evidence="3 4">
    <name type="scientific">Phocaeicola plebeius</name>
    <dbReference type="NCBI Taxonomy" id="310297"/>
    <lineage>
        <taxon>Bacteria</taxon>
        <taxon>Pseudomonadati</taxon>
        <taxon>Bacteroidota</taxon>
        <taxon>Bacteroidia</taxon>
        <taxon>Bacteroidales</taxon>
        <taxon>Bacteroidaceae</taxon>
        <taxon>Phocaeicola</taxon>
    </lineage>
</organism>
<dbReference type="Pfam" id="PF01551">
    <property type="entry name" value="Peptidase_M23"/>
    <property type="match status" value="1"/>
</dbReference>
<dbReference type="EMBL" id="QSTF01000040">
    <property type="protein sequence ID" value="RGM36760.1"/>
    <property type="molecule type" value="Genomic_DNA"/>
</dbReference>
<evidence type="ECO:0000313" key="3">
    <source>
        <dbReference type="EMBL" id="RGM36760.1"/>
    </source>
</evidence>
<evidence type="ECO:0000313" key="4">
    <source>
        <dbReference type="Proteomes" id="UP000260780"/>
    </source>
</evidence>
<accession>A0A3E4W3L3</accession>
<dbReference type="PANTHER" id="PTHR21666">
    <property type="entry name" value="PEPTIDASE-RELATED"/>
    <property type="match status" value="1"/>
</dbReference>
<keyword evidence="1" id="KW-0732">Signal</keyword>
<dbReference type="InterPro" id="IPR011055">
    <property type="entry name" value="Dup_hybrid_motif"/>
</dbReference>
<feature type="signal peptide" evidence="1">
    <location>
        <begin position="1"/>
        <end position="20"/>
    </location>
</feature>
<dbReference type="SUPFAM" id="SSF51261">
    <property type="entry name" value="Duplicated hybrid motif"/>
    <property type="match status" value="1"/>
</dbReference>
<dbReference type="RefSeq" id="WP_117748247.1">
    <property type="nucleotide sequence ID" value="NZ_QSFG01000005.1"/>
</dbReference>
<comment type="caution">
    <text evidence="3">The sequence shown here is derived from an EMBL/GenBank/DDBJ whole genome shotgun (WGS) entry which is preliminary data.</text>
</comment>
<gene>
    <name evidence="3" type="ORF">DXC17_12805</name>
</gene>
<feature type="domain" description="M23ase beta-sheet core" evidence="2">
    <location>
        <begin position="86"/>
        <end position="180"/>
    </location>
</feature>
<dbReference type="Gene3D" id="2.70.70.10">
    <property type="entry name" value="Glucose Permease (Domain IIA)"/>
    <property type="match status" value="1"/>
</dbReference>
<feature type="chain" id="PRO_5017709257" evidence="1">
    <location>
        <begin position="21"/>
        <end position="189"/>
    </location>
</feature>
<dbReference type="InterPro" id="IPR050570">
    <property type="entry name" value="Cell_wall_metabolism_enzyme"/>
</dbReference>
<dbReference type="GO" id="GO:0004222">
    <property type="term" value="F:metalloendopeptidase activity"/>
    <property type="evidence" value="ECO:0007669"/>
    <property type="project" value="TreeGrafter"/>
</dbReference>
<dbReference type="FunFam" id="2.70.70.10:FF:000006">
    <property type="entry name" value="M23 family peptidase"/>
    <property type="match status" value="1"/>
</dbReference>
<name>A0A3E4W3L3_9BACT</name>
<evidence type="ECO:0000259" key="2">
    <source>
        <dbReference type="Pfam" id="PF01551"/>
    </source>
</evidence>
<dbReference type="CDD" id="cd12797">
    <property type="entry name" value="M23_peptidase"/>
    <property type="match status" value="1"/>
</dbReference>
<reference evidence="3 4" key="1">
    <citation type="submission" date="2018-08" db="EMBL/GenBank/DDBJ databases">
        <title>A genome reference for cultivated species of the human gut microbiota.</title>
        <authorList>
            <person name="Zou Y."/>
            <person name="Xue W."/>
            <person name="Luo G."/>
        </authorList>
    </citation>
    <scope>NUCLEOTIDE SEQUENCE [LARGE SCALE GENOMIC DNA]</scope>
    <source>
        <strain evidence="3 4">OM08-14</strain>
    </source>
</reference>
<proteinExistence type="predicted"/>